<organism evidence="2 3">
    <name type="scientific">Lagenidium giganteum</name>
    <dbReference type="NCBI Taxonomy" id="4803"/>
    <lineage>
        <taxon>Eukaryota</taxon>
        <taxon>Sar</taxon>
        <taxon>Stramenopiles</taxon>
        <taxon>Oomycota</taxon>
        <taxon>Peronosporomycetes</taxon>
        <taxon>Pythiales</taxon>
        <taxon>Pythiaceae</taxon>
    </lineage>
</organism>
<comment type="caution">
    <text evidence="2">The sequence shown here is derived from an EMBL/GenBank/DDBJ whole genome shotgun (WGS) entry which is preliminary data.</text>
</comment>
<evidence type="ECO:0000256" key="1">
    <source>
        <dbReference type="SAM" id="MobiDB-lite"/>
    </source>
</evidence>
<protein>
    <submittedName>
        <fullName evidence="2">Uncharacterized protein</fullName>
    </submittedName>
</protein>
<evidence type="ECO:0000313" key="2">
    <source>
        <dbReference type="EMBL" id="DBA05347.1"/>
    </source>
</evidence>
<keyword evidence="3" id="KW-1185">Reference proteome</keyword>
<dbReference type="EMBL" id="DAKRPA010000001">
    <property type="protein sequence ID" value="DBA05347.1"/>
    <property type="molecule type" value="Genomic_DNA"/>
</dbReference>
<accession>A0AAV2ZFR6</accession>
<feature type="region of interest" description="Disordered" evidence="1">
    <location>
        <begin position="1"/>
        <end position="38"/>
    </location>
</feature>
<reference evidence="2" key="2">
    <citation type="journal article" date="2023" name="Microbiol Resour">
        <title>Decontamination and Annotation of the Draft Genome Sequence of the Oomycete Lagenidium giganteum ARSEF 373.</title>
        <authorList>
            <person name="Morgan W.R."/>
            <person name="Tartar A."/>
        </authorList>
    </citation>
    <scope>NUCLEOTIDE SEQUENCE</scope>
    <source>
        <strain evidence="2">ARSEF 373</strain>
    </source>
</reference>
<evidence type="ECO:0000313" key="3">
    <source>
        <dbReference type="Proteomes" id="UP001146120"/>
    </source>
</evidence>
<dbReference type="Proteomes" id="UP001146120">
    <property type="component" value="Unassembled WGS sequence"/>
</dbReference>
<name>A0AAV2ZFR6_9STRA</name>
<proteinExistence type="predicted"/>
<dbReference type="AlphaFoldDB" id="A0AAV2ZFR6"/>
<gene>
    <name evidence="2" type="ORF">N0F65_007509</name>
</gene>
<reference evidence="2" key="1">
    <citation type="submission" date="2022-11" db="EMBL/GenBank/DDBJ databases">
        <authorList>
            <person name="Morgan W.R."/>
            <person name="Tartar A."/>
        </authorList>
    </citation>
    <scope>NUCLEOTIDE SEQUENCE</scope>
    <source>
        <strain evidence="2">ARSEF 373</strain>
    </source>
</reference>
<sequence length="266" mass="29734">MLTNESVEAADERQGRTPELLDGASKTSEGAERGPPSLPKRRLLDICEAICMEMADVVMELANTEAELIEEAKQSRLPVTQAQLAAYLMSQYHDALKRTECTVFAEFETTEEDVRASTQHYLEAGDMLIKNAVRKQRDLFEVMGGAEVVNRMAVPADLTLKKFIAIMQESAELLSAVMDEVCLEVKQQNPDNKEDAINQLYEKRGETVTNDLHAKHGVTREMLQAAMLSYQLEPAFLTAMTELEQQQADRFAAAKSVFQQEDNLGD</sequence>